<keyword evidence="7" id="KW-1133">Transmembrane helix</keyword>
<dbReference type="InterPro" id="IPR050121">
    <property type="entry name" value="Cytochrome_P450_monoxygenase"/>
</dbReference>
<reference evidence="8 9" key="1">
    <citation type="journal article" date="2025" name="Microbiol. Resour. Announc.">
        <title>Draft genome sequences for Neonectria magnoliae and Neonectria punicea, canker pathogens of Liriodendron tulipifera and Acer saccharum in West Virginia.</title>
        <authorList>
            <person name="Petronek H.M."/>
            <person name="Kasson M.T."/>
            <person name="Metheny A.M."/>
            <person name="Stauder C.M."/>
            <person name="Lovett B."/>
            <person name="Lynch S.C."/>
            <person name="Garnas J.R."/>
            <person name="Kasson L.R."/>
            <person name="Stajich J.E."/>
        </authorList>
    </citation>
    <scope>NUCLEOTIDE SEQUENCE [LARGE SCALE GENOMIC DNA]</scope>
    <source>
        <strain evidence="8 9">NRRL 64653</strain>
    </source>
</reference>
<dbReference type="EMBL" id="JAZAVJ010000044">
    <property type="protein sequence ID" value="KAK7418776.1"/>
    <property type="molecule type" value="Genomic_DNA"/>
</dbReference>
<comment type="caution">
    <text evidence="8">The sequence shown here is derived from an EMBL/GenBank/DDBJ whole genome shotgun (WGS) entry which is preliminary data.</text>
</comment>
<evidence type="ECO:0000256" key="6">
    <source>
        <dbReference type="ARBA" id="ARBA00023033"/>
    </source>
</evidence>
<comment type="cofactor">
    <cofactor evidence="1">
        <name>heme</name>
        <dbReference type="ChEBI" id="CHEBI:30413"/>
    </cofactor>
</comment>
<dbReference type="InterPro" id="IPR036396">
    <property type="entry name" value="Cyt_P450_sf"/>
</dbReference>
<proteinExistence type="inferred from homology"/>
<evidence type="ECO:0000256" key="1">
    <source>
        <dbReference type="ARBA" id="ARBA00001971"/>
    </source>
</evidence>
<organism evidence="8 9">
    <name type="scientific">Neonectria punicea</name>
    <dbReference type="NCBI Taxonomy" id="979145"/>
    <lineage>
        <taxon>Eukaryota</taxon>
        <taxon>Fungi</taxon>
        <taxon>Dikarya</taxon>
        <taxon>Ascomycota</taxon>
        <taxon>Pezizomycotina</taxon>
        <taxon>Sordariomycetes</taxon>
        <taxon>Hypocreomycetidae</taxon>
        <taxon>Hypocreales</taxon>
        <taxon>Nectriaceae</taxon>
        <taxon>Neonectria</taxon>
    </lineage>
</organism>
<evidence type="ECO:0000256" key="2">
    <source>
        <dbReference type="ARBA" id="ARBA00010617"/>
    </source>
</evidence>
<dbReference type="Gene3D" id="1.10.630.10">
    <property type="entry name" value="Cytochrome P450"/>
    <property type="match status" value="1"/>
</dbReference>
<sequence>MTTGTVQRGVQVLLDNVILVAFAVVPAYLLYNLIYLPFYGTPLRKVPGPLAFAMTKWRLALADHQGTRTQLIHSLHEKHGTAVRIGPNELSFSSLSALRSIYGAGSGFHRTEFYRMFDVYGRQNLFTFAEAKHHAERKKLLAHAYSKSVILSPSAIAKPLVEKNVKNYLELLDQEKEVAEEIFNSLHWFSLDSITGFLYGDRHGGTHALRGNQDDRSLLNDIVDPSRKKLSWYAVHLRGYTKWLYTRTGLTEKIVTSLRLLPMQKPATYTGIRAHALKSWTDFETAVTEKQPDQDLSIMEKLWRHSKSGKGTPLDGLDMASELADHFLAGIDTTSDTTMFVIWALSRPEYRKYQAKLIEEVDSIPDTDCNEDGNPTVEAASKLPYLDAVLKETLRLYAPLPASEPRSLPTDTTIDGYLIPAGTVVSMSPFTLHRNPNVFPEPLRFNPERWLGQCGDLVEMKKWFWAFSSGGRMCIGLQ</sequence>
<keyword evidence="6" id="KW-0503">Monooxygenase</keyword>
<dbReference type="Proteomes" id="UP001498476">
    <property type="component" value="Unassembled WGS sequence"/>
</dbReference>
<keyword evidence="3" id="KW-0349">Heme</keyword>
<keyword evidence="9" id="KW-1185">Reference proteome</keyword>
<evidence type="ECO:0000256" key="4">
    <source>
        <dbReference type="ARBA" id="ARBA00022723"/>
    </source>
</evidence>
<dbReference type="InterPro" id="IPR002403">
    <property type="entry name" value="Cyt_P450_E_grp-IV"/>
</dbReference>
<keyword evidence="7" id="KW-0812">Transmembrane</keyword>
<evidence type="ECO:0000313" key="8">
    <source>
        <dbReference type="EMBL" id="KAK7418776.1"/>
    </source>
</evidence>
<dbReference type="CDD" id="cd11059">
    <property type="entry name" value="CYP_fungal"/>
    <property type="match status" value="1"/>
</dbReference>
<accession>A0ABR1HC94</accession>
<dbReference type="PRINTS" id="PR00385">
    <property type="entry name" value="P450"/>
</dbReference>
<feature type="transmembrane region" description="Helical" evidence="7">
    <location>
        <begin position="12"/>
        <end position="31"/>
    </location>
</feature>
<dbReference type="SUPFAM" id="SSF48264">
    <property type="entry name" value="Cytochrome P450"/>
    <property type="match status" value="1"/>
</dbReference>
<dbReference type="PANTHER" id="PTHR24305:SF164">
    <property type="entry name" value="P450, PUTATIVE (EUROFUNG)-RELATED"/>
    <property type="match status" value="1"/>
</dbReference>
<name>A0ABR1HC94_9HYPO</name>
<evidence type="ECO:0008006" key="10">
    <source>
        <dbReference type="Google" id="ProtNLM"/>
    </source>
</evidence>
<gene>
    <name evidence="8" type="ORF">QQX98_003794</name>
</gene>
<evidence type="ECO:0000256" key="7">
    <source>
        <dbReference type="SAM" id="Phobius"/>
    </source>
</evidence>
<protein>
    <recommendedName>
        <fullName evidence="10">Cytochrome P450 monooxygenase</fullName>
    </recommendedName>
</protein>
<dbReference type="InterPro" id="IPR001128">
    <property type="entry name" value="Cyt_P450"/>
</dbReference>
<evidence type="ECO:0000256" key="3">
    <source>
        <dbReference type="ARBA" id="ARBA00022617"/>
    </source>
</evidence>
<dbReference type="PANTHER" id="PTHR24305">
    <property type="entry name" value="CYTOCHROME P450"/>
    <property type="match status" value="1"/>
</dbReference>
<keyword evidence="4" id="KW-0479">Metal-binding</keyword>
<dbReference type="Pfam" id="PF00067">
    <property type="entry name" value="p450"/>
    <property type="match status" value="1"/>
</dbReference>
<evidence type="ECO:0000256" key="5">
    <source>
        <dbReference type="ARBA" id="ARBA00023004"/>
    </source>
</evidence>
<comment type="similarity">
    <text evidence="2">Belongs to the cytochrome P450 family.</text>
</comment>
<keyword evidence="6" id="KW-0560">Oxidoreductase</keyword>
<evidence type="ECO:0000313" key="9">
    <source>
        <dbReference type="Proteomes" id="UP001498476"/>
    </source>
</evidence>
<keyword evidence="5" id="KW-0408">Iron</keyword>
<keyword evidence="7" id="KW-0472">Membrane</keyword>
<dbReference type="PRINTS" id="PR00465">
    <property type="entry name" value="EP450IV"/>
</dbReference>